<evidence type="ECO:0000259" key="3">
    <source>
        <dbReference type="PROSITE" id="PS50893"/>
    </source>
</evidence>
<dbReference type="GO" id="GO:0016887">
    <property type="term" value="F:ATP hydrolysis activity"/>
    <property type="evidence" value="ECO:0007669"/>
    <property type="project" value="InterPro"/>
</dbReference>
<dbReference type="PANTHER" id="PTHR43514">
    <property type="entry name" value="ABC TRANSPORTER I FAMILY MEMBER 10"/>
    <property type="match status" value="1"/>
</dbReference>
<dbReference type="PANTHER" id="PTHR43514:SF4">
    <property type="entry name" value="ABC TRANSPORTER I FAMILY MEMBER 10"/>
    <property type="match status" value="1"/>
</dbReference>
<dbReference type="InterPro" id="IPR050334">
    <property type="entry name" value="Molybdenum_import_ModC"/>
</dbReference>
<dbReference type="GO" id="GO:0005524">
    <property type="term" value="F:ATP binding"/>
    <property type="evidence" value="ECO:0007669"/>
    <property type="project" value="UniProtKB-KW"/>
</dbReference>
<protein>
    <recommendedName>
        <fullName evidence="3">ABC transporter domain-containing protein</fullName>
    </recommendedName>
</protein>
<dbReference type="SMART" id="SM00382">
    <property type="entry name" value="AAA"/>
    <property type="match status" value="1"/>
</dbReference>
<dbReference type="PROSITE" id="PS50893">
    <property type="entry name" value="ABC_TRANSPORTER_2"/>
    <property type="match status" value="2"/>
</dbReference>
<proteinExistence type="predicted"/>
<dbReference type="Pfam" id="PF00005">
    <property type="entry name" value="ABC_tran"/>
    <property type="match status" value="2"/>
</dbReference>
<reference evidence="4 5" key="1">
    <citation type="submission" date="2020-11" db="EMBL/GenBank/DDBJ databases">
        <title>Kefir isolates.</title>
        <authorList>
            <person name="Marcisauskas S."/>
            <person name="Kim Y."/>
            <person name="Blasche S."/>
        </authorList>
    </citation>
    <scope>NUCLEOTIDE SEQUENCE [LARGE SCALE GENOMIC DNA]</scope>
    <source>
        <strain evidence="4 5">OG2</strain>
    </source>
</reference>
<feature type="domain" description="ABC transporter" evidence="3">
    <location>
        <begin position="2"/>
        <end position="210"/>
    </location>
</feature>
<dbReference type="InterPro" id="IPR003593">
    <property type="entry name" value="AAA+_ATPase"/>
</dbReference>
<accession>A0A9P6WDJ5</accession>
<dbReference type="Gene3D" id="3.40.50.300">
    <property type="entry name" value="P-loop containing nucleotide triphosphate hydrolases"/>
    <property type="match status" value="2"/>
</dbReference>
<gene>
    <name evidence="4" type="ORF">C6P45_003771</name>
</gene>
<dbReference type="AlphaFoldDB" id="A0A9P6WDJ5"/>
<dbReference type="GO" id="GO:0005739">
    <property type="term" value="C:mitochondrion"/>
    <property type="evidence" value="ECO:0007669"/>
    <property type="project" value="TreeGrafter"/>
</dbReference>
<evidence type="ECO:0000256" key="2">
    <source>
        <dbReference type="ARBA" id="ARBA00022840"/>
    </source>
</evidence>
<keyword evidence="2" id="KW-0067">ATP-binding</keyword>
<dbReference type="SUPFAM" id="SSF52540">
    <property type="entry name" value="P-loop containing nucleoside triphosphate hydrolases"/>
    <property type="match status" value="2"/>
</dbReference>
<keyword evidence="5" id="KW-1185">Reference proteome</keyword>
<keyword evidence="1" id="KW-0547">Nucleotide-binding</keyword>
<dbReference type="InterPro" id="IPR003439">
    <property type="entry name" value="ABC_transporter-like_ATP-bd"/>
</dbReference>
<evidence type="ECO:0000313" key="4">
    <source>
        <dbReference type="EMBL" id="KAG0669418.1"/>
    </source>
</evidence>
<dbReference type="InterPro" id="IPR027417">
    <property type="entry name" value="P-loop_NTPase"/>
</dbReference>
<feature type="domain" description="ABC transporter" evidence="3">
    <location>
        <begin position="267"/>
        <end position="499"/>
    </location>
</feature>
<dbReference type="OrthoDB" id="10255969at2759"/>
<dbReference type="Proteomes" id="UP000750334">
    <property type="component" value="Unassembled WGS sequence"/>
</dbReference>
<comment type="caution">
    <text evidence="4">The sequence shown here is derived from an EMBL/GenBank/DDBJ whole genome shotgun (WGS) entry which is preliminary data.</text>
</comment>
<name>A0A9P6WDJ5_MAUEX</name>
<organism evidence="4 5">
    <name type="scientific">Maudiozyma exigua</name>
    <name type="common">Yeast</name>
    <name type="synonym">Kazachstania exigua</name>
    <dbReference type="NCBI Taxonomy" id="34358"/>
    <lineage>
        <taxon>Eukaryota</taxon>
        <taxon>Fungi</taxon>
        <taxon>Dikarya</taxon>
        <taxon>Ascomycota</taxon>
        <taxon>Saccharomycotina</taxon>
        <taxon>Saccharomycetes</taxon>
        <taxon>Saccharomycetales</taxon>
        <taxon>Saccharomycetaceae</taxon>
        <taxon>Maudiozyma</taxon>
    </lineage>
</organism>
<evidence type="ECO:0000256" key="1">
    <source>
        <dbReference type="ARBA" id="ARBA00022741"/>
    </source>
</evidence>
<sequence>MMNILSNKYLGDPTRLALRYHTNKHVLPRIETIQFSGAIPTAHLSARYEYFKDEYDQTCKQFILNNSIGSNNVSYDVVLRDENTINMPLYEKLLKELKLEELEGRWAMGLSNGQMRRARLARAILREPDLLLVDDPFLGLDPTATSIISQFLSQSESLVDTPVTIGLRYQDNIPQWITHVCFVDEHHGVLFSGDRNKMSAQIEEFQQNERKRIEEISSQQQKNSPYTVDDLVATHPMYRDTIIKFPSHERIKVSSAATSRAAAPAAIQFNGVNVTYRGEPVLQDLHWTVAPGSKWHVRGDNGSGKSTLLSMILAEHPQSWNKKVIENGIERRTGRTSYFEINQKIGMSSPELHAIFAKRGNKINVLESVASGLHDGSSNNFLPMWNKLNLEQKKIVRMFMDHFNLTRIEDEMFSNLNVSQQKLVLFVRAIVKRPQILILDEAFSGMEDTEMIQCYDLLKSWPGTVLVVSHIEEETPQCNHYIRLISPGHYEIGDVSNEQ</sequence>
<evidence type="ECO:0000313" key="5">
    <source>
        <dbReference type="Proteomes" id="UP000750334"/>
    </source>
</evidence>
<dbReference type="EMBL" id="PUHR01000041">
    <property type="protein sequence ID" value="KAG0669418.1"/>
    <property type="molecule type" value="Genomic_DNA"/>
</dbReference>